<sequence>MKTLMDTVSQHDLSCHLELHVNDLHISKLKNNEPACSTVDTSTQTFERQYVFDGLKVPISGLHLNCILPNQYYGGAILPFS</sequence>
<comment type="caution">
    <text evidence="1">The sequence shown here is derived from an EMBL/GenBank/DDBJ whole genome shotgun (WGS) entry which is preliminary data.</text>
</comment>
<keyword evidence="2" id="KW-1185">Reference proteome</keyword>
<name>A0ABV0Z930_9TELE</name>
<organism evidence="1 2">
    <name type="scientific">Ameca splendens</name>
    <dbReference type="NCBI Taxonomy" id="208324"/>
    <lineage>
        <taxon>Eukaryota</taxon>
        <taxon>Metazoa</taxon>
        <taxon>Chordata</taxon>
        <taxon>Craniata</taxon>
        <taxon>Vertebrata</taxon>
        <taxon>Euteleostomi</taxon>
        <taxon>Actinopterygii</taxon>
        <taxon>Neopterygii</taxon>
        <taxon>Teleostei</taxon>
        <taxon>Neoteleostei</taxon>
        <taxon>Acanthomorphata</taxon>
        <taxon>Ovalentaria</taxon>
        <taxon>Atherinomorphae</taxon>
        <taxon>Cyprinodontiformes</taxon>
        <taxon>Goodeidae</taxon>
        <taxon>Ameca</taxon>
    </lineage>
</organism>
<gene>
    <name evidence="1" type="ORF">AMECASPLE_003489</name>
</gene>
<dbReference type="Proteomes" id="UP001469553">
    <property type="component" value="Unassembled WGS sequence"/>
</dbReference>
<accession>A0ABV0Z930</accession>
<proteinExistence type="predicted"/>
<evidence type="ECO:0000313" key="2">
    <source>
        <dbReference type="Proteomes" id="UP001469553"/>
    </source>
</evidence>
<reference evidence="1 2" key="1">
    <citation type="submission" date="2021-06" db="EMBL/GenBank/DDBJ databases">
        <authorList>
            <person name="Palmer J.M."/>
        </authorList>
    </citation>
    <scope>NUCLEOTIDE SEQUENCE [LARGE SCALE GENOMIC DNA]</scope>
    <source>
        <strain evidence="1 2">AS_MEX2019</strain>
        <tissue evidence="1">Muscle</tissue>
    </source>
</reference>
<evidence type="ECO:0000313" key="1">
    <source>
        <dbReference type="EMBL" id="MEQ2302135.1"/>
    </source>
</evidence>
<protein>
    <submittedName>
        <fullName evidence="1">Uncharacterized protein</fullName>
    </submittedName>
</protein>
<dbReference type="EMBL" id="JAHRIP010056567">
    <property type="protein sequence ID" value="MEQ2302135.1"/>
    <property type="molecule type" value="Genomic_DNA"/>
</dbReference>